<protein>
    <submittedName>
        <fullName evidence="2">Uncharacterized protein</fullName>
    </submittedName>
</protein>
<reference evidence="2" key="1">
    <citation type="journal article" date="2020" name="Fungal Divers.">
        <title>Resolving the Mortierellaceae phylogeny through synthesis of multi-gene phylogenetics and phylogenomics.</title>
        <authorList>
            <person name="Vandepol N."/>
            <person name="Liber J."/>
            <person name="Desiro A."/>
            <person name="Na H."/>
            <person name="Kennedy M."/>
            <person name="Barry K."/>
            <person name="Grigoriev I.V."/>
            <person name="Miller A.N."/>
            <person name="O'Donnell K."/>
            <person name="Stajich J.E."/>
            <person name="Bonito G."/>
        </authorList>
    </citation>
    <scope>NUCLEOTIDE SEQUENCE</scope>
    <source>
        <strain evidence="2">NRRL 28262</strain>
    </source>
</reference>
<name>A0AAD4H9C1_9FUNG</name>
<feature type="region of interest" description="Disordered" evidence="1">
    <location>
        <begin position="109"/>
        <end position="130"/>
    </location>
</feature>
<evidence type="ECO:0000313" key="3">
    <source>
        <dbReference type="Proteomes" id="UP001194580"/>
    </source>
</evidence>
<evidence type="ECO:0000256" key="1">
    <source>
        <dbReference type="SAM" id="MobiDB-lite"/>
    </source>
</evidence>
<sequence length="165" mass="19025">MDQTRRAIIDIMGRERGEQERLLQDESLAEVWREVGKTNFEQETYRKNLDLLKGMENQQQLTSGDLEWIRGKLTGFEGEMEVLWERMVEARIAEAEKGHLSGKGTELERTAKGAAGVSTPLSDHLTDSQRKTSYSFRDEIQQIQSEIEKLKVRQAQMVIESKKLI</sequence>
<dbReference type="EMBL" id="JAAAIL010000312">
    <property type="protein sequence ID" value="KAG0277017.1"/>
    <property type="molecule type" value="Genomic_DNA"/>
</dbReference>
<evidence type="ECO:0000313" key="2">
    <source>
        <dbReference type="EMBL" id="KAG0277017.1"/>
    </source>
</evidence>
<gene>
    <name evidence="2" type="ORF">BGZ95_006662</name>
</gene>
<proteinExistence type="predicted"/>
<organism evidence="2 3">
    <name type="scientific">Linnemannia exigua</name>
    <dbReference type="NCBI Taxonomy" id="604196"/>
    <lineage>
        <taxon>Eukaryota</taxon>
        <taxon>Fungi</taxon>
        <taxon>Fungi incertae sedis</taxon>
        <taxon>Mucoromycota</taxon>
        <taxon>Mortierellomycotina</taxon>
        <taxon>Mortierellomycetes</taxon>
        <taxon>Mortierellales</taxon>
        <taxon>Mortierellaceae</taxon>
        <taxon>Linnemannia</taxon>
    </lineage>
</organism>
<keyword evidence="3" id="KW-1185">Reference proteome</keyword>
<accession>A0AAD4H9C1</accession>
<dbReference type="Proteomes" id="UP001194580">
    <property type="component" value="Unassembled WGS sequence"/>
</dbReference>
<comment type="caution">
    <text evidence="2">The sequence shown here is derived from an EMBL/GenBank/DDBJ whole genome shotgun (WGS) entry which is preliminary data.</text>
</comment>
<dbReference type="AlphaFoldDB" id="A0AAD4H9C1"/>